<protein>
    <submittedName>
        <fullName evidence="2">Uncharacterized protein</fullName>
    </submittedName>
</protein>
<accession>X1GJY0</accession>
<comment type="caution">
    <text evidence="2">The sequence shown here is derived from an EMBL/GenBank/DDBJ whole genome shotgun (WGS) entry which is preliminary data.</text>
</comment>
<feature type="transmembrane region" description="Helical" evidence="1">
    <location>
        <begin position="178"/>
        <end position="199"/>
    </location>
</feature>
<gene>
    <name evidence="2" type="ORF">S03H2_34761</name>
</gene>
<keyword evidence="1" id="KW-0812">Transmembrane</keyword>
<name>X1GJY0_9ZZZZ</name>
<proteinExistence type="predicted"/>
<sequence>ILIEREKKYLNNIFNSFPITKILIIFGIFIPWTLSFRKFYPNIRYLYASLLTGQSLDKIGSMKSVLDMIGINSLDFLKLLITEMGDNIIFLILSIVATFILFGSYKNDKVLELYQNLIILISITFIIGLAYATYLFSIIPGLETIAASRLLNYLILLTPIFAGFSYNKFLMRKRNPIIASLSIFLIMTSSIISIFSLYYSPYVFKPNCMVTKMDIYGFQWSINKTENIGYVHILHPVKRLANAILGFEVARGYSSIKIQEHFNYTNYSTLGKSYQENKYLVIT</sequence>
<dbReference type="AlphaFoldDB" id="X1GJY0"/>
<feature type="transmembrane region" description="Helical" evidence="1">
    <location>
        <begin position="88"/>
        <end position="105"/>
    </location>
</feature>
<evidence type="ECO:0000256" key="1">
    <source>
        <dbReference type="SAM" id="Phobius"/>
    </source>
</evidence>
<feature type="transmembrane region" description="Helical" evidence="1">
    <location>
        <begin position="117"/>
        <end position="139"/>
    </location>
</feature>
<organism evidence="2">
    <name type="scientific">marine sediment metagenome</name>
    <dbReference type="NCBI Taxonomy" id="412755"/>
    <lineage>
        <taxon>unclassified sequences</taxon>
        <taxon>metagenomes</taxon>
        <taxon>ecological metagenomes</taxon>
    </lineage>
</organism>
<reference evidence="2" key="1">
    <citation type="journal article" date="2014" name="Front. Microbiol.">
        <title>High frequency of phylogenetically diverse reductive dehalogenase-homologous genes in deep subseafloor sedimentary metagenomes.</title>
        <authorList>
            <person name="Kawai M."/>
            <person name="Futagami T."/>
            <person name="Toyoda A."/>
            <person name="Takaki Y."/>
            <person name="Nishi S."/>
            <person name="Hori S."/>
            <person name="Arai W."/>
            <person name="Tsubouchi T."/>
            <person name="Morono Y."/>
            <person name="Uchiyama I."/>
            <person name="Ito T."/>
            <person name="Fujiyama A."/>
            <person name="Inagaki F."/>
            <person name="Takami H."/>
        </authorList>
    </citation>
    <scope>NUCLEOTIDE SEQUENCE</scope>
    <source>
        <strain evidence="2">Expedition CK06-06</strain>
    </source>
</reference>
<evidence type="ECO:0000313" key="2">
    <source>
        <dbReference type="EMBL" id="GAH58236.1"/>
    </source>
</evidence>
<feature type="non-terminal residue" evidence="2">
    <location>
        <position position="283"/>
    </location>
</feature>
<dbReference type="EMBL" id="BARU01021230">
    <property type="protein sequence ID" value="GAH58236.1"/>
    <property type="molecule type" value="Genomic_DNA"/>
</dbReference>
<keyword evidence="1" id="KW-1133">Transmembrane helix</keyword>
<feature type="transmembrane region" description="Helical" evidence="1">
    <location>
        <begin position="12"/>
        <end position="34"/>
    </location>
</feature>
<feature type="non-terminal residue" evidence="2">
    <location>
        <position position="1"/>
    </location>
</feature>
<keyword evidence="1" id="KW-0472">Membrane</keyword>
<feature type="transmembrane region" description="Helical" evidence="1">
    <location>
        <begin position="145"/>
        <end position="166"/>
    </location>
</feature>